<sequence>MKLPIITDGCVLPVSDQMIQILSSELFAAHPSINPTLDLTAITFNFRDPNYSAVQGGYHPVEIRISRCSSGFQLDYITDFSFVGSGWDSELAKDIDFDFESGTSEIRYCRPIPISGADDLFRMFQDNFLAYYKMEVFTVELALETDD</sequence>
<dbReference type="EMBL" id="JBBMRA010000007">
    <property type="protein sequence ID" value="MEM5536573.1"/>
    <property type="molecule type" value="Genomic_DNA"/>
</dbReference>
<dbReference type="InterPro" id="IPR021248">
    <property type="entry name" value="DUF2787"/>
</dbReference>
<keyword evidence="2" id="KW-1185">Reference proteome</keyword>
<proteinExistence type="predicted"/>
<dbReference type="PANTHER" id="PTHR38978:SF2">
    <property type="entry name" value="DUF2787 DOMAIN-CONTAINING PROTEIN"/>
    <property type="match status" value="1"/>
</dbReference>
<comment type="caution">
    <text evidence="1">The sequence shown here is derived from an EMBL/GenBank/DDBJ whole genome shotgun (WGS) entry which is preliminary data.</text>
</comment>
<dbReference type="Gene3D" id="3.10.450.430">
    <property type="entry name" value="Protein of unknown function DUF2787"/>
    <property type="match status" value="1"/>
</dbReference>
<evidence type="ECO:0000313" key="1">
    <source>
        <dbReference type="EMBL" id="MEM5536573.1"/>
    </source>
</evidence>
<evidence type="ECO:0000313" key="2">
    <source>
        <dbReference type="Proteomes" id="UP001449225"/>
    </source>
</evidence>
<gene>
    <name evidence="1" type="ORF">WNY58_09235</name>
</gene>
<dbReference type="RefSeq" id="WP_342854375.1">
    <property type="nucleotide sequence ID" value="NZ_JBBMRA010000007.1"/>
</dbReference>
<name>A0ABU9TS68_9GAMM</name>
<dbReference type="Proteomes" id="UP001449225">
    <property type="component" value="Unassembled WGS sequence"/>
</dbReference>
<organism evidence="1 2">
    <name type="scientific">Neptuniibacter pectenicola</name>
    <dbReference type="NCBI Taxonomy" id="1806669"/>
    <lineage>
        <taxon>Bacteria</taxon>
        <taxon>Pseudomonadati</taxon>
        <taxon>Pseudomonadota</taxon>
        <taxon>Gammaproteobacteria</taxon>
        <taxon>Oceanospirillales</taxon>
        <taxon>Oceanospirillaceae</taxon>
        <taxon>Neptuniibacter</taxon>
    </lineage>
</organism>
<accession>A0ABU9TS68</accession>
<reference evidence="1 2" key="1">
    <citation type="submission" date="2024-03" db="EMBL/GenBank/DDBJ databases">
        <title>Community enrichment and isolation of bacterial strains for fucoidan degradation.</title>
        <authorList>
            <person name="Sichert A."/>
        </authorList>
    </citation>
    <scope>NUCLEOTIDE SEQUENCE [LARGE SCALE GENOMIC DNA]</scope>
    <source>
        <strain evidence="1 2">AS76</strain>
    </source>
</reference>
<protein>
    <submittedName>
        <fullName evidence="1">DUF2787 family protein</fullName>
    </submittedName>
</protein>
<dbReference type="PANTHER" id="PTHR38978">
    <property type="entry name" value="DUF2787 DOMAIN-CONTAINING PROTEIN"/>
    <property type="match status" value="1"/>
</dbReference>
<dbReference type="Pfam" id="PF10980">
    <property type="entry name" value="DUF2787"/>
    <property type="match status" value="1"/>
</dbReference>